<keyword evidence="8" id="KW-0460">Magnesium</keyword>
<keyword evidence="16" id="KW-1185">Reference proteome</keyword>
<dbReference type="PANTHER" id="PTHR11129">
    <property type="entry name" value="PROTEIN FARNESYLTRANSFERASE ALPHA SUBUNIT/RAB GERANYLGERANYL TRANSFERASE ALPHA SUBUNIT"/>
    <property type="match status" value="1"/>
</dbReference>
<dbReference type="GO" id="GO:0005953">
    <property type="term" value="C:CAAX-protein geranylgeranyltransferase complex"/>
    <property type="evidence" value="ECO:0007669"/>
    <property type="project" value="TreeGrafter"/>
</dbReference>
<dbReference type="PANTHER" id="PTHR11129:SF1">
    <property type="entry name" value="PROTEIN FARNESYLTRANSFERASE_GERANYLGERANYLTRANSFERASE TYPE-1 SUBUNIT ALPHA"/>
    <property type="match status" value="1"/>
</dbReference>
<dbReference type="STRING" id="559304.G8YAG0"/>
<evidence type="ECO:0000256" key="12">
    <source>
        <dbReference type="ARBA" id="ARBA00043086"/>
    </source>
</evidence>
<reference evidence="14" key="1">
    <citation type="submission" date="2011-10" db="EMBL/GenBank/DDBJ databases">
        <authorList>
            <person name="Genoscope - CEA"/>
        </authorList>
    </citation>
    <scope>NUCLEOTIDE SEQUENCE</scope>
</reference>
<evidence type="ECO:0000313" key="14">
    <source>
        <dbReference type="EMBL" id="CCE83543.1"/>
    </source>
</evidence>
<dbReference type="Proteomes" id="UP000005222">
    <property type="component" value="Chromosome K"/>
</dbReference>
<dbReference type="eggNOG" id="KOG0530">
    <property type="taxonomic scope" value="Eukaryota"/>
</dbReference>
<protein>
    <recommendedName>
        <fullName evidence="9">Protein farnesyltransferase/geranylgeranyltransferase type-1 subunit alpha</fullName>
        <ecNumber evidence="4">2.5.1.58</ecNumber>
        <ecNumber evidence="3">2.5.1.59</ecNumber>
    </recommendedName>
    <alternativeName>
        <fullName evidence="12">CAAX farnesyltransferase subunit alpha</fullName>
    </alternativeName>
    <alternativeName>
        <fullName evidence="11">FTase-alpha</fullName>
    </alternativeName>
    <alternativeName>
        <fullName evidence="10">Ras proteins prenyltransferase subunit alpha</fullName>
    </alternativeName>
    <alternativeName>
        <fullName evidence="13">Type I protein geranyl-geranyltransferase subunit alpha</fullName>
    </alternativeName>
</protein>
<keyword evidence="6" id="KW-0808">Transferase</keyword>
<dbReference type="EC" id="2.5.1.59" evidence="3"/>
<evidence type="ECO:0000256" key="5">
    <source>
        <dbReference type="ARBA" id="ARBA00022602"/>
    </source>
</evidence>
<dbReference type="InterPro" id="IPR002088">
    <property type="entry name" value="Prenyl_trans_a"/>
</dbReference>
<evidence type="ECO:0000313" key="16">
    <source>
        <dbReference type="Proteomes" id="UP000005222"/>
    </source>
</evidence>
<dbReference type="EMBL" id="FO082049">
    <property type="protein sequence ID" value="CCE83543.1"/>
    <property type="molecule type" value="Genomic_DNA"/>
</dbReference>
<evidence type="ECO:0000256" key="6">
    <source>
        <dbReference type="ARBA" id="ARBA00022679"/>
    </source>
</evidence>
<evidence type="ECO:0000256" key="13">
    <source>
        <dbReference type="ARBA" id="ARBA00043219"/>
    </source>
</evidence>
<evidence type="ECO:0000256" key="4">
    <source>
        <dbReference type="ARBA" id="ARBA00012702"/>
    </source>
</evidence>
<dbReference type="OMA" id="WAIRTFN"/>
<sequence>MTDTYNYDDVKPVQIRSDEPELCQILYDDEYEHTMGILLALMRDKEYSERALHITEQGIELLASHYTIWYYRFEILTTLNKNLFDELDWVEQIALENQKNYQIWNYRQLLVEKIIESGADFSPYREYPLLGEMLEEDVKNHHVWSYRKWLVERFDLFHAPKEVSFVNSKIDEDVRNNSAWTHRHFLLFGKPSLVDETLVNDEVEYVKMKIELCPQNASSWTYLLGIYRRAKKPLGELHEFCLQFANGMAESESTADTDESQDKAEVKSSFALEMLARIYVEQKEIAKAKRAYTLLADKYDPIRKNYWEYQKSVIV</sequence>
<dbReference type="InParanoid" id="G8YAG0"/>
<evidence type="ECO:0000256" key="1">
    <source>
        <dbReference type="ARBA" id="ARBA00001946"/>
    </source>
</evidence>
<organism evidence="14 16">
    <name type="scientific">Pichia sorbitophila (strain ATCC MYA-4447 / BCRC 22081 / CBS 7064 / NBRC 10061 / NRRL Y-12695)</name>
    <name type="common">Hybrid yeast</name>
    <dbReference type="NCBI Taxonomy" id="559304"/>
    <lineage>
        <taxon>Eukaryota</taxon>
        <taxon>Fungi</taxon>
        <taxon>Dikarya</taxon>
        <taxon>Ascomycota</taxon>
        <taxon>Saccharomycotina</taxon>
        <taxon>Pichiomycetes</taxon>
        <taxon>Debaryomycetaceae</taxon>
        <taxon>Millerozyma</taxon>
    </lineage>
</organism>
<evidence type="ECO:0000256" key="10">
    <source>
        <dbReference type="ARBA" id="ARBA00041392"/>
    </source>
</evidence>
<dbReference type="PROSITE" id="PS51147">
    <property type="entry name" value="PFTA"/>
    <property type="match status" value="5"/>
</dbReference>
<dbReference type="GO" id="GO:0004660">
    <property type="term" value="F:protein farnesyltransferase activity"/>
    <property type="evidence" value="ECO:0007669"/>
    <property type="project" value="UniProtKB-EC"/>
</dbReference>
<dbReference type="GO" id="GO:0005965">
    <property type="term" value="C:protein farnesyltransferase complex"/>
    <property type="evidence" value="ECO:0007669"/>
    <property type="project" value="TreeGrafter"/>
</dbReference>
<dbReference type="OrthoDB" id="272289at2759"/>
<keyword evidence="5" id="KW-0637">Prenyltransferase</keyword>
<gene>
    <name evidence="14" type="primary">Piso0_004122</name>
    <name evidence="14" type="ORF">GNLVRS01_PISO0K09932g</name>
    <name evidence="15" type="ORF">GNLVRS01_PISO0L09933g</name>
</gene>
<evidence type="ECO:0000256" key="9">
    <source>
        <dbReference type="ARBA" id="ARBA00040965"/>
    </source>
</evidence>
<dbReference type="HOGENOM" id="CLU_026582_1_0_1"/>
<evidence type="ECO:0000256" key="3">
    <source>
        <dbReference type="ARBA" id="ARBA00012700"/>
    </source>
</evidence>
<evidence type="ECO:0000313" key="15">
    <source>
        <dbReference type="EMBL" id="CCE84574.1"/>
    </source>
</evidence>
<dbReference type="AlphaFoldDB" id="G8YAG0"/>
<keyword evidence="7" id="KW-0677">Repeat</keyword>
<reference evidence="16" key="2">
    <citation type="journal article" date="2012" name="G3 (Bethesda)">
        <title>Pichia sorbitophila, an interspecies yeast hybrid reveals early steps of genome resolution following polyploidization.</title>
        <authorList>
            <person name="Leh Louis V."/>
            <person name="Despons L."/>
            <person name="Friedrich A."/>
            <person name="Martin T."/>
            <person name="Durrens P."/>
            <person name="Casaregola S."/>
            <person name="Neuveglise C."/>
            <person name="Fairhead C."/>
            <person name="Marck C."/>
            <person name="Cruz J.A."/>
            <person name="Straub M.L."/>
            <person name="Kugler V."/>
            <person name="Sacerdot C."/>
            <person name="Uzunov Z."/>
            <person name="Thierry A."/>
            <person name="Weiss S."/>
            <person name="Bleykasten C."/>
            <person name="De Montigny J."/>
            <person name="Jacques N."/>
            <person name="Jung P."/>
            <person name="Lemaire M."/>
            <person name="Mallet S."/>
            <person name="Morel G."/>
            <person name="Richard G.F."/>
            <person name="Sarkar A."/>
            <person name="Savel G."/>
            <person name="Schacherer J."/>
            <person name="Seret M.L."/>
            <person name="Talla E."/>
            <person name="Samson G."/>
            <person name="Jubin C."/>
            <person name="Poulain J."/>
            <person name="Vacherie B."/>
            <person name="Barbe V."/>
            <person name="Pelletier E."/>
            <person name="Sherman D.J."/>
            <person name="Westhof E."/>
            <person name="Weissenbach J."/>
            <person name="Baret P.V."/>
            <person name="Wincker P."/>
            <person name="Gaillardin C."/>
            <person name="Dujon B."/>
            <person name="Souciet J.L."/>
        </authorList>
    </citation>
    <scope>NUCLEOTIDE SEQUENCE [LARGE SCALE GENOMIC DNA]</scope>
    <source>
        <strain evidence="16">ATCC MYA-4447 / BCRC 22081 / CBS 7064 / NBRC 10061 / NRRL Y-12695</strain>
    </source>
</reference>
<dbReference type="Gene3D" id="1.25.40.120">
    <property type="entry name" value="Protein prenylyltransferase"/>
    <property type="match status" value="1"/>
</dbReference>
<evidence type="ECO:0000256" key="11">
    <source>
        <dbReference type="ARBA" id="ARBA00042436"/>
    </source>
</evidence>
<accession>G8YAG0</accession>
<proteinExistence type="inferred from homology"/>
<evidence type="ECO:0000256" key="8">
    <source>
        <dbReference type="ARBA" id="ARBA00022842"/>
    </source>
</evidence>
<comment type="similarity">
    <text evidence="2">Belongs to the protein prenyltransferase subunit alpha family.</text>
</comment>
<dbReference type="FunCoup" id="G8YAG0">
    <property type="interactions" value="297"/>
</dbReference>
<comment type="cofactor">
    <cofactor evidence="1">
        <name>Mg(2+)</name>
        <dbReference type="ChEBI" id="CHEBI:18420"/>
    </cofactor>
</comment>
<dbReference type="SUPFAM" id="SSF48439">
    <property type="entry name" value="Protein prenylyltransferase"/>
    <property type="match status" value="1"/>
</dbReference>
<dbReference type="EMBL" id="FO082048">
    <property type="protein sequence ID" value="CCE84574.1"/>
    <property type="molecule type" value="Genomic_DNA"/>
</dbReference>
<evidence type="ECO:0000256" key="2">
    <source>
        <dbReference type="ARBA" id="ARBA00006734"/>
    </source>
</evidence>
<dbReference type="Pfam" id="PF01239">
    <property type="entry name" value="PPTA"/>
    <property type="match status" value="5"/>
</dbReference>
<dbReference type="Proteomes" id="UP000005222">
    <property type="component" value="Chromosome L"/>
</dbReference>
<dbReference type="EC" id="2.5.1.58" evidence="4"/>
<evidence type="ECO:0000256" key="7">
    <source>
        <dbReference type="ARBA" id="ARBA00022737"/>
    </source>
</evidence>
<name>G8YAG0_PICSO</name>
<dbReference type="GO" id="GO:0004662">
    <property type="term" value="F:CAAX-protein geranylgeranyltransferase activity"/>
    <property type="evidence" value="ECO:0007669"/>
    <property type="project" value="UniProtKB-EC"/>
</dbReference>